<dbReference type="Proteomes" id="UP000284706">
    <property type="component" value="Unassembled WGS sequence"/>
</dbReference>
<dbReference type="OrthoDB" id="2745898at2759"/>
<sequence length="443" mass="49827">MNVGATNRHSRPLPEIPSELVQQIIEDACRGADGATLSYIALTCHALRIISNKRRFGILSLKSDDEELMVPKFHKFCDLVKTQMVSSSEMLGFWMFVRSFSIYPSRGALQKILDDGSLVFVVDILFSPKSGRLYPAETRRHFCFHPLLENSELVPWSSLNNDFVSAFHSLCRCSLLTSLKLGCIIDLPRGLLCGTNINELDLYWMKNAPEFSPSFEESFEKSEQAPPPVLLESLKLHHRVSLTEVMNILSSGSCTADFVFSRLKKLHCGIRHEASQKALSEILDAAKGLEDVTIFAFGLKRTSSGEPLPRMDYSKASTLRSLAVHLDVGGWRHTRSRSLSETLITLIGNNLPPGLTRIDIALVHFLGMAIRRPLNEIFKGFLPVDLHLSTLGFAGRIFVHIRLGDLSWNYPYIPLMDRCTNELKRFFPAIQENTEIDAEFALD</sequence>
<evidence type="ECO:0000313" key="1">
    <source>
        <dbReference type="EMBL" id="PPQ72100.1"/>
    </source>
</evidence>
<name>A0A409W0R6_9AGAR</name>
<protein>
    <recommendedName>
        <fullName evidence="3">F-box domain-containing protein</fullName>
    </recommendedName>
</protein>
<comment type="caution">
    <text evidence="1">The sequence shown here is derived from an EMBL/GenBank/DDBJ whole genome shotgun (WGS) entry which is preliminary data.</text>
</comment>
<dbReference type="InParanoid" id="A0A409W0R6"/>
<evidence type="ECO:0000313" key="2">
    <source>
        <dbReference type="Proteomes" id="UP000284706"/>
    </source>
</evidence>
<keyword evidence="2" id="KW-1185">Reference proteome</keyword>
<reference evidence="1 2" key="1">
    <citation type="journal article" date="2018" name="Evol. Lett.">
        <title>Horizontal gene cluster transfer increased hallucinogenic mushroom diversity.</title>
        <authorList>
            <person name="Reynolds H.T."/>
            <person name="Vijayakumar V."/>
            <person name="Gluck-Thaler E."/>
            <person name="Korotkin H.B."/>
            <person name="Matheny P.B."/>
            <person name="Slot J.C."/>
        </authorList>
    </citation>
    <scope>NUCLEOTIDE SEQUENCE [LARGE SCALE GENOMIC DNA]</scope>
    <source>
        <strain evidence="1 2">SRW20</strain>
    </source>
</reference>
<proteinExistence type="predicted"/>
<organism evidence="1 2">
    <name type="scientific">Gymnopilus dilepis</name>
    <dbReference type="NCBI Taxonomy" id="231916"/>
    <lineage>
        <taxon>Eukaryota</taxon>
        <taxon>Fungi</taxon>
        <taxon>Dikarya</taxon>
        <taxon>Basidiomycota</taxon>
        <taxon>Agaricomycotina</taxon>
        <taxon>Agaricomycetes</taxon>
        <taxon>Agaricomycetidae</taxon>
        <taxon>Agaricales</taxon>
        <taxon>Agaricineae</taxon>
        <taxon>Hymenogastraceae</taxon>
        <taxon>Gymnopilus</taxon>
    </lineage>
</organism>
<dbReference type="EMBL" id="NHYE01005473">
    <property type="protein sequence ID" value="PPQ72100.1"/>
    <property type="molecule type" value="Genomic_DNA"/>
</dbReference>
<evidence type="ECO:0008006" key="3">
    <source>
        <dbReference type="Google" id="ProtNLM"/>
    </source>
</evidence>
<gene>
    <name evidence="1" type="ORF">CVT26_006878</name>
</gene>
<dbReference type="AlphaFoldDB" id="A0A409W0R6"/>
<accession>A0A409W0R6</accession>